<proteinExistence type="predicted"/>
<dbReference type="Proteomes" id="UP000240996">
    <property type="component" value="Unassembled WGS sequence"/>
</dbReference>
<dbReference type="EMBL" id="PZZN01000002">
    <property type="protein sequence ID" value="PTM45471.1"/>
    <property type="molecule type" value="Genomic_DNA"/>
</dbReference>
<evidence type="ECO:0000313" key="1">
    <source>
        <dbReference type="EMBL" id="PTM45471.1"/>
    </source>
</evidence>
<gene>
    <name evidence="1" type="ORF">C8J24_1688</name>
</gene>
<dbReference type="RefSeq" id="WP_107931684.1">
    <property type="nucleotide sequence ID" value="NZ_PZZN01000002.1"/>
</dbReference>
<evidence type="ECO:0000313" key="2">
    <source>
        <dbReference type="Proteomes" id="UP000240996"/>
    </source>
</evidence>
<keyword evidence="2" id="KW-1185">Reference proteome</keyword>
<reference evidence="1 2" key="1">
    <citation type="submission" date="2018-04" db="EMBL/GenBank/DDBJ databases">
        <title>Genomic Encyclopedia of Type Strains, Phase III (KMG-III): the genomes of soil and plant-associated and newly described type strains.</title>
        <authorList>
            <person name="Whitman W."/>
        </authorList>
    </citation>
    <scope>NUCLEOTIDE SEQUENCE [LARGE SCALE GENOMIC DNA]</scope>
    <source>
        <strain evidence="1 2">NW12</strain>
    </source>
</reference>
<name>A0A2T4YPP9_9SPHN</name>
<accession>A0A2T4YPP9</accession>
<organism evidence="1 2">
    <name type="scientific">Sphingomonas aerolata</name>
    <dbReference type="NCBI Taxonomy" id="185951"/>
    <lineage>
        <taxon>Bacteria</taxon>
        <taxon>Pseudomonadati</taxon>
        <taxon>Pseudomonadota</taxon>
        <taxon>Alphaproteobacteria</taxon>
        <taxon>Sphingomonadales</taxon>
        <taxon>Sphingomonadaceae</taxon>
        <taxon>Sphingomonas</taxon>
    </lineage>
</organism>
<sequence>MTAATVYNLSELATVLSADGQHPDLVEAIERAAAVSSAHRDLREALLGLNLLRRLTHAGDETPLSDDDMTTIVGSLMTNAIILYARATDTKPIARRKWFGEGKLPTDLRAVHRELMQLRDKEIAHFGKGQPVDGAPLLEEALVLRPSDRDRQLGFLSSRMHNRAALARRAEYLVEMVLALCEEKVSKRHTDIHRLLSKLAEAKDPVMAKLGTMSLPNPRLLAAEASSQRNPAPCESVGNFSGTAVVEIHDGDLAAR</sequence>
<comment type="caution">
    <text evidence="1">The sequence shown here is derived from an EMBL/GenBank/DDBJ whole genome shotgun (WGS) entry which is preliminary data.</text>
</comment>
<dbReference type="AlphaFoldDB" id="A0A2T4YPP9"/>
<protein>
    <submittedName>
        <fullName evidence="1">Uncharacterized protein</fullName>
    </submittedName>
</protein>